<sequence length="141" mass="17168">MIDKIKEKETSWEILEFNEAFLYQNLYKMYTELKKNNNPTPHLKNILYDLDTIILRKKNDEIFYEKRISNKTSNDWNLRLEKIGNIIADLDSIPDFEESNIRLEIPNFVYIYFCISSQNPVNSLFYFGFYFRIQIRKYLHT</sequence>
<dbReference type="EMBL" id="LAZR01005553">
    <property type="protein sequence ID" value="KKM98980.1"/>
    <property type="molecule type" value="Genomic_DNA"/>
</dbReference>
<reference evidence="1" key="1">
    <citation type="journal article" date="2015" name="Nature">
        <title>Complex archaea that bridge the gap between prokaryotes and eukaryotes.</title>
        <authorList>
            <person name="Spang A."/>
            <person name="Saw J.H."/>
            <person name="Jorgensen S.L."/>
            <person name="Zaremba-Niedzwiedzka K."/>
            <person name="Martijn J."/>
            <person name="Lind A.E."/>
            <person name="van Eijk R."/>
            <person name="Schleper C."/>
            <person name="Guy L."/>
            <person name="Ettema T.J."/>
        </authorList>
    </citation>
    <scope>NUCLEOTIDE SEQUENCE</scope>
</reference>
<evidence type="ECO:0000313" key="1">
    <source>
        <dbReference type="EMBL" id="KKM98980.1"/>
    </source>
</evidence>
<gene>
    <name evidence="1" type="ORF">LCGC14_1152450</name>
</gene>
<organism evidence="1">
    <name type="scientific">marine sediment metagenome</name>
    <dbReference type="NCBI Taxonomy" id="412755"/>
    <lineage>
        <taxon>unclassified sequences</taxon>
        <taxon>metagenomes</taxon>
        <taxon>ecological metagenomes</taxon>
    </lineage>
</organism>
<dbReference type="AlphaFoldDB" id="A0A0F9PD84"/>
<comment type="caution">
    <text evidence="1">The sequence shown here is derived from an EMBL/GenBank/DDBJ whole genome shotgun (WGS) entry which is preliminary data.</text>
</comment>
<name>A0A0F9PD84_9ZZZZ</name>
<proteinExistence type="predicted"/>
<protein>
    <submittedName>
        <fullName evidence="1">Uncharacterized protein</fullName>
    </submittedName>
</protein>
<accession>A0A0F9PD84</accession>